<dbReference type="InterPro" id="IPR046867">
    <property type="entry name" value="AldOxase/xan_DH_MoCoBD2"/>
</dbReference>
<dbReference type="OrthoDB" id="9767994at2"/>
<dbReference type="InterPro" id="IPR037165">
    <property type="entry name" value="AldOxase/xan_DH_Mopterin-bd_sf"/>
</dbReference>
<comment type="caution">
    <text evidence="3">The sequence shown here is derived from an EMBL/GenBank/DDBJ whole genome shotgun (WGS) entry which is preliminary data.</text>
</comment>
<evidence type="ECO:0000313" key="4">
    <source>
        <dbReference type="Proteomes" id="UP000294980"/>
    </source>
</evidence>
<dbReference type="PIRSF" id="PIRSF036389">
    <property type="entry name" value="IOR_B"/>
    <property type="match status" value="1"/>
</dbReference>
<dbReference type="RefSeq" id="WP_117319413.1">
    <property type="nucleotide sequence ID" value="NZ_QQSW01000025.1"/>
</dbReference>
<keyword evidence="4" id="KW-1185">Reference proteome</keyword>
<dbReference type="PANTHER" id="PTHR47495">
    <property type="entry name" value="ALDEHYDE DEHYDROGENASE"/>
    <property type="match status" value="1"/>
</dbReference>
<dbReference type="InterPro" id="IPR000674">
    <property type="entry name" value="Ald_Oxase/Xan_DH_a/b"/>
</dbReference>
<dbReference type="InterPro" id="IPR008274">
    <property type="entry name" value="AldOxase/xan_DH_MoCoBD1"/>
</dbReference>
<dbReference type="AlphaFoldDB" id="A0A4R2KGG2"/>
<accession>A0A4R2KGG2</accession>
<feature type="region of interest" description="Disordered" evidence="1">
    <location>
        <begin position="9"/>
        <end position="31"/>
    </location>
</feature>
<dbReference type="SUPFAM" id="SSF56003">
    <property type="entry name" value="Molybdenum cofactor-binding domain"/>
    <property type="match status" value="2"/>
</dbReference>
<protein>
    <submittedName>
        <fullName evidence="3">CO/xanthine dehydrogenase Mo-binding subunit</fullName>
    </submittedName>
</protein>
<proteinExistence type="predicted"/>
<dbReference type="GO" id="GO:0016491">
    <property type="term" value="F:oxidoreductase activity"/>
    <property type="evidence" value="ECO:0007669"/>
    <property type="project" value="InterPro"/>
</dbReference>
<dbReference type="InterPro" id="IPR052516">
    <property type="entry name" value="N-heterocyclic_Hydroxylase"/>
</dbReference>
<evidence type="ECO:0000313" key="3">
    <source>
        <dbReference type="EMBL" id="TCO72204.1"/>
    </source>
</evidence>
<evidence type="ECO:0000256" key="1">
    <source>
        <dbReference type="SAM" id="MobiDB-lite"/>
    </source>
</evidence>
<evidence type="ECO:0000259" key="2">
    <source>
        <dbReference type="SMART" id="SM01008"/>
    </source>
</evidence>
<dbReference type="SMART" id="SM01008">
    <property type="entry name" value="Ald_Xan_dh_C"/>
    <property type="match status" value="1"/>
</dbReference>
<dbReference type="Pfam" id="PF20256">
    <property type="entry name" value="MoCoBD_2"/>
    <property type="match status" value="2"/>
</dbReference>
<dbReference type="EMBL" id="SLWX01000019">
    <property type="protein sequence ID" value="TCO72204.1"/>
    <property type="molecule type" value="Genomic_DNA"/>
</dbReference>
<dbReference type="Gene3D" id="3.90.1170.50">
    <property type="entry name" value="Aldehyde oxidase/xanthine dehydrogenase, a/b hammerhead"/>
    <property type="match status" value="2"/>
</dbReference>
<organism evidence="3 4">
    <name type="scientific">Chromatocurvus halotolerans</name>
    <dbReference type="NCBI Taxonomy" id="1132028"/>
    <lineage>
        <taxon>Bacteria</taxon>
        <taxon>Pseudomonadati</taxon>
        <taxon>Pseudomonadota</taxon>
        <taxon>Gammaproteobacteria</taxon>
        <taxon>Cellvibrionales</taxon>
        <taxon>Halieaceae</taxon>
        <taxon>Chromatocurvus</taxon>
    </lineage>
</organism>
<name>A0A4R2KGG2_9GAMM</name>
<dbReference type="Proteomes" id="UP000294980">
    <property type="component" value="Unassembled WGS sequence"/>
</dbReference>
<feature type="domain" description="Aldehyde oxidase/xanthine dehydrogenase a/b hammerhead" evidence="2">
    <location>
        <begin position="237"/>
        <end position="323"/>
    </location>
</feature>
<dbReference type="InterPro" id="IPR012368">
    <property type="entry name" value="OxRdtase_Mopterin-bd_su_IorB"/>
</dbReference>
<sequence>MNKLFQSLLNPEVNGVPATGDNPGSASAEGHKKRPILNRRGFLIGATGAGFTLAFYRPGLSVAQPGDVVADKTFDPTIWYQLQTDGRIIVNIAEAEMGQHVGTALARIVADELEADWSRVELNHVDSDPKWGLMVTGGSWSVWQNFMPLSRAGAAGRQVLIEEGAKLLGVSPDECRARNSEVLAGGQSISYAEIVQRGDLSRTFSESELENIPVKPAAERRLIGQEALALDVPGKTNGRAMYGIDATVENMVFARPLIPPTRYGSTIQAIDDSDAKDIDGYLQTIQLNDPTGTVPGWAAVIATSFTAANKAAERIRVDWAAGDTATVSEQDILDHSLRLIEETSQGALVVDDEGVDSAFSSADSLLTQDYIAHSVLHFQLEPVNALAFQEEGRWEIHTGNQWQSLILPVLAKALDVPESQVIMRTYMLGGGFGRRLNGDYAVPAALAAKTIGRPVKMMFTREDDVRFDSIRSPAYQRLRMAFDADGQPIGMEHHATAGWPTQVMVPAFMPAATNEVKYDPFAIQGAAHWYSVGAHRLRAISNDLANDTFRPGWLRSVGSGWVNWALESFMDEAAHHVGRDPIEFRLALLKAEGKNAGSAPNAVGGAARQANVLRRVREIANWQQTMPENTGLGVATSYGQERNMPTWTACVARVRVDRETGKVNLEKLTLVTDAGTVVHPDGARAQVEGAALWGASMALHEGTLIEDGQVQARNLNTYTPLRMRDVPEIESEFIDSTELAVGLGEPATTVVGPAIANAIFAAVGVRMRDLPIRPAAVLAALQG</sequence>
<gene>
    <name evidence="3" type="ORF">EV688_1195</name>
</gene>
<dbReference type="Gene3D" id="3.30.365.10">
    <property type="entry name" value="Aldehyde oxidase/xanthine dehydrogenase, molybdopterin binding domain"/>
    <property type="match status" value="4"/>
</dbReference>
<reference evidence="3 4" key="1">
    <citation type="submission" date="2019-03" db="EMBL/GenBank/DDBJ databases">
        <title>Genomic Encyclopedia of Type Strains, Phase IV (KMG-IV): sequencing the most valuable type-strain genomes for metagenomic binning, comparative biology and taxonomic classification.</title>
        <authorList>
            <person name="Goeker M."/>
        </authorList>
    </citation>
    <scope>NUCLEOTIDE SEQUENCE [LARGE SCALE GENOMIC DNA]</scope>
    <source>
        <strain evidence="3 4">DSM 23344</strain>
    </source>
</reference>
<dbReference type="PANTHER" id="PTHR47495:SF2">
    <property type="entry name" value="ALDEHYDE DEHYDROGENASE"/>
    <property type="match status" value="1"/>
</dbReference>
<dbReference type="Pfam" id="PF02738">
    <property type="entry name" value="MoCoBD_1"/>
    <property type="match status" value="1"/>
</dbReference>